<evidence type="ECO:0000256" key="3">
    <source>
        <dbReference type="ARBA" id="ARBA00022679"/>
    </source>
</evidence>
<name>A0A537IXB4_9BACT</name>
<protein>
    <submittedName>
        <fullName evidence="9">Undecaprenyl/decaprenyl-phosphate alpha-N-acetylglucosaminyl 1-phosphate transferase</fullName>
    </submittedName>
</protein>
<dbReference type="Pfam" id="PF00953">
    <property type="entry name" value="Glycos_transf_4"/>
    <property type="match status" value="1"/>
</dbReference>
<gene>
    <name evidence="9" type="ORF">E6H05_05435</name>
</gene>
<comment type="subcellular location">
    <subcellularLocation>
        <location evidence="1">Cell membrane</location>
        <topology evidence="1">Multi-pass membrane protein</topology>
    </subcellularLocation>
</comment>
<evidence type="ECO:0000256" key="7">
    <source>
        <dbReference type="PIRSR" id="PIRSR600715-1"/>
    </source>
</evidence>
<keyword evidence="2" id="KW-1003">Cell membrane</keyword>
<keyword evidence="7" id="KW-0460">Magnesium</keyword>
<comment type="caution">
    <text evidence="9">The sequence shown here is derived from an EMBL/GenBank/DDBJ whole genome shotgun (WGS) entry which is preliminary data.</text>
</comment>
<dbReference type="PANTHER" id="PTHR22926:SF3">
    <property type="entry name" value="UNDECAPRENYL-PHOSPHATE ALPHA-N-ACETYLGLUCOSAMINYL 1-PHOSPHATE TRANSFERASE"/>
    <property type="match status" value="1"/>
</dbReference>
<feature type="transmembrane region" description="Helical" evidence="8">
    <location>
        <begin position="233"/>
        <end position="253"/>
    </location>
</feature>
<evidence type="ECO:0000256" key="8">
    <source>
        <dbReference type="SAM" id="Phobius"/>
    </source>
</evidence>
<feature type="transmembrane region" description="Helical" evidence="8">
    <location>
        <begin position="204"/>
        <end position="221"/>
    </location>
</feature>
<evidence type="ECO:0000313" key="10">
    <source>
        <dbReference type="Proteomes" id="UP000318834"/>
    </source>
</evidence>
<accession>A0A537IXB4</accession>
<sequence length="375" mass="39206">MYIPPYVIGGLLALLFTYAIAYEMRWVALGLGAMTPPGGRHIHTQPVPRLGGLAIFGGALLALLATLPIDQSVALVRETRYVVLAVPYKPLPLPVVGILLGAAAITALGAIDDVRSLPGRVKFPLIYAAASIPVWFGMTTDFITHPVTGAVVPLGVTGKVFTVVWLGSMAIAMNSIDGVDGLAAGVSVITGMTLLSAAAYRHDVLTMTLAAAAAGSALGFLRHNFNPARSFMGDSGSMLLGFLLGAAAVRGLAKAATALSLAVPVLALAVPILDTGYAIVRRYRNGVSIFVPDRGHLHHRLLDRGLSQRQVVFMLWLLSAILGLGGLAATGISRTPSLIILAVIALFLVVLGWRLGLARLHRPHATELPGPANLP</sequence>
<feature type="transmembrane region" description="Helical" evidence="8">
    <location>
        <begin position="91"/>
        <end position="111"/>
    </location>
</feature>
<evidence type="ECO:0000256" key="6">
    <source>
        <dbReference type="ARBA" id="ARBA00023136"/>
    </source>
</evidence>
<evidence type="ECO:0000256" key="5">
    <source>
        <dbReference type="ARBA" id="ARBA00022989"/>
    </source>
</evidence>
<dbReference type="GO" id="GO:0046872">
    <property type="term" value="F:metal ion binding"/>
    <property type="evidence" value="ECO:0007669"/>
    <property type="project" value="UniProtKB-KW"/>
</dbReference>
<dbReference type="CDD" id="cd06853">
    <property type="entry name" value="GT_WecA_like"/>
    <property type="match status" value="1"/>
</dbReference>
<feature type="binding site" evidence="7">
    <location>
        <position position="174"/>
    </location>
    <ligand>
        <name>Mg(2+)</name>
        <dbReference type="ChEBI" id="CHEBI:18420"/>
    </ligand>
</feature>
<dbReference type="GO" id="GO:0044038">
    <property type="term" value="P:cell wall macromolecule biosynthetic process"/>
    <property type="evidence" value="ECO:0007669"/>
    <property type="project" value="TreeGrafter"/>
</dbReference>
<evidence type="ECO:0000256" key="4">
    <source>
        <dbReference type="ARBA" id="ARBA00022692"/>
    </source>
</evidence>
<evidence type="ECO:0000313" key="9">
    <source>
        <dbReference type="EMBL" id="TMI75897.1"/>
    </source>
</evidence>
<dbReference type="GO" id="GO:0016780">
    <property type="term" value="F:phosphotransferase activity, for other substituted phosphate groups"/>
    <property type="evidence" value="ECO:0007669"/>
    <property type="project" value="InterPro"/>
</dbReference>
<evidence type="ECO:0000256" key="1">
    <source>
        <dbReference type="ARBA" id="ARBA00004651"/>
    </source>
</evidence>
<feature type="transmembrane region" description="Helical" evidence="8">
    <location>
        <begin position="311"/>
        <end position="332"/>
    </location>
</feature>
<comment type="cofactor">
    <cofactor evidence="7">
        <name>Mg(2+)</name>
        <dbReference type="ChEBI" id="CHEBI:18420"/>
    </cofactor>
</comment>
<evidence type="ECO:0000256" key="2">
    <source>
        <dbReference type="ARBA" id="ARBA00022475"/>
    </source>
</evidence>
<dbReference type="Proteomes" id="UP000318834">
    <property type="component" value="Unassembled WGS sequence"/>
</dbReference>
<keyword evidence="4 8" id="KW-0812">Transmembrane</keyword>
<feature type="transmembrane region" description="Helical" evidence="8">
    <location>
        <begin position="150"/>
        <end position="172"/>
    </location>
</feature>
<dbReference type="PANTHER" id="PTHR22926">
    <property type="entry name" value="PHOSPHO-N-ACETYLMURAMOYL-PENTAPEPTIDE-TRANSFERASE"/>
    <property type="match status" value="1"/>
</dbReference>
<feature type="binding site" evidence="7">
    <location>
        <position position="234"/>
    </location>
    <ligand>
        <name>Mg(2+)</name>
        <dbReference type="ChEBI" id="CHEBI:18420"/>
    </ligand>
</feature>
<dbReference type="EMBL" id="VBAP01000037">
    <property type="protein sequence ID" value="TMI75897.1"/>
    <property type="molecule type" value="Genomic_DNA"/>
</dbReference>
<dbReference type="GO" id="GO:0009103">
    <property type="term" value="P:lipopolysaccharide biosynthetic process"/>
    <property type="evidence" value="ECO:0007669"/>
    <property type="project" value="TreeGrafter"/>
</dbReference>
<dbReference type="InterPro" id="IPR000715">
    <property type="entry name" value="Glycosyl_transferase_4"/>
</dbReference>
<feature type="transmembrane region" description="Helical" evidence="8">
    <location>
        <begin position="259"/>
        <end position="280"/>
    </location>
</feature>
<reference evidence="9 10" key="1">
    <citation type="journal article" date="2019" name="Nat. Microbiol.">
        <title>Mediterranean grassland soil C-N compound turnover is dependent on rainfall and depth, and is mediated by genomically divergent microorganisms.</title>
        <authorList>
            <person name="Diamond S."/>
            <person name="Andeer P.F."/>
            <person name="Li Z."/>
            <person name="Crits-Christoph A."/>
            <person name="Burstein D."/>
            <person name="Anantharaman K."/>
            <person name="Lane K.R."/>
            <person name="Thomas B.C."/>
            <person name="Pan C."/>
            <person name="Northen T.R."/>
            <person name="Banfield J.F."/>
        </authorList>
    </citation>
    <scope>NUCLEOTIDE SEQUENCE [LARGE SCALE GENOMIC DNA]</scope>
    <source>
        <strain evidence="9">NP_8</strain>
    </source>
</reference>
<dbReference type="GO" id="GO:0071555">
    <property type="term" value="P:cell wall organization"/>
    <property type="evidence" value="ECO:0007669"/>
    <property type="project" value="TreeGrafter"/>
</dbReference>
<dbReference type="GO" id="GO:0005886">
    <property type="term" value="C:plasma membrane"/>
    <property type="evidence" value="ECO:0007669"/>
    <property type="project" value="UniProtKB-SubCell"/>
</dbReference>
<keyword evidence="6 8" id="KW-0472">Membrane</keyword>
<feature type="transmembrane region" description="Helical" evidence="8">
    <location>
        <begin position="6"/>
        <end position="29"/>
    </location>
</feature>
<keyword evidence="5 8" id="KW-1133">Transmembrane helix</keyword>
<organism evidence="9 10">
    <name type="scientific">Candidatus Segetimicrobium genomatis</name>
    <dbReference type="NCBI Taxonomy" id="2569760"/>
    <lineage>
        <taxon>Bacteria</taxon>
        <taxon>Bacillati</taxon>
        <taxon>Candidatus Sysuimicrobiota</taxon>
        <taxon>Candidatus Sysuimicrobiia</taxon>
        <taxon>Candidatus Sysuimicrobiales</taxon>
        <taxon>Candidatus Segetimicrobiaceae</taxon>
        <taxon>Candidatus Segetimicrobium</taxon>
    </lineage>
</organism>
<keyword evidence="3 9" id="KW-0808">Transferase</keyword>
<dbReference type="AlphaFoldDB" id="A0A537IXB4"/>
<feature type="transmembrane region" description="Helical" evidence="8">
    <location>
        <begin position="179"/>
        <end position="198"/>
    </location>
</feature>
<feature type="transmembrane region" description="Helical" evidence="8">
    <location>
        <begin position="50"/>
        <end position="69"/>
    </location>
</feature>
<feature type="transmembrane region" description="Helical" evidence="8">
    <location>
        <begin position="123"/>
        <end position="144"/>
    </location>
</feature>
<keyword evidence="7" id="KW-0479">Metal-binding</keyword>
<proteinExistence type="predicted"/>
<feature type="transmembrane region" description="Helical" evidence="8">
    <location>
        <begin position="338"/>
        <end position="357"/>
    </location>
</feature>